<keyword evidence="1" id="KW-0805">Transcription regulation</keyword>
<dbReference type="InterPro" id="IPR036388">
    <property type="entry name" value="WH-like_DNA-bd_sf"/>
</dbReference>
<dbReference type="Pfam" id="PF00392">
    <property type="entry name" value="GntR"/>
    <property type="match status" value="1"/>
</dbReference>
<sequence>MKKRYEQVARELTARVAEGVYPLGSTLPSEPALAEELGVSRSTVRAALSELQQLGMVSRRPALGTRVDSVRPVGTSGGYAQTIETIDALVQYAAKTRRTILDIVDIVADDALAARLEVRAGSRWLCVSHLRRDPTDISKPPICYTEVYVDARYADSLRERVQDYPGAYSEIIEEVSGRRVVEIEQTLSACAVTTDTAERLQASAGQPALEITRRYYFSGNDLAEVTVSVHPADRFRYTSRLKRVESIKAP</sequence>
<dbReference type="GO" id="GO:0003700">
    <property type="term" value="F:DNA-binding transcription factor activity"/>
    <property type="evidence" value="ECO:0007669"/>
    <property type="project" value="InterPro"/>
</dbReference>
<comment type="caution">
    <text evidence="5">The sequence shown here is derived from an EMBL/GenBank/DDBJ whole genome shotgun (WGS) entry which is preliminary data.</text>
</comment>
<dbReference type="Gene3D" id="3.40.1410.10">
    <property type="entry name" value="Chorismate lyase-like"/>
    <property type="match status" value="1"/>
</dbReference>
<dbReference type="PANTHER" id="PTHR44846:SF17">
    <property type="entry name" value="GNTR-FAMILY TRANSCRIPTIONAL REGULATOR"/>
    <property type="match status" value="1"/>
</dbReference>
<dbReference type="CDD" id="cd07377">
    <property type="entry name" value="WHTH_GntR"/>
    <property type="match status" value="1"/>
</dbReference>
<dbReference type="AlphaFoldDB" id="A0AAW9FPR3"/>
<reference evidence="5" key="1">
    <citation type="journal article" date="2023" name="Phytobiomes J">
        <title>Deciphering the key players within the bacterial microbiota associated with aerial crown gall tumors on rhododendron: Insights into the gallobiome.</title>
        <authorList>
            <person name="Kuzmanovic N."/>
            <person name="Nesme J."/>
            <person name="Wolf J."/>
            <person name="Neumann-Schaal M."/>
            <person name="Petersen J."/>
            <person name="Fernandez-Gnecco G."/>
            <person name="Sproeer C."/>
            <person name="Bunk B."/>
            <person name="Overmann J."/>
            <person name="Sorensen S.J."/>
            <person name="Idczak E."/>
            <person name="Smalla K."/>
        </authorList>
    </citation>
    <scope>NUCLEOTIDE SEQUENCE</scope>
    <source>
        <strain evidence="5">Rho-11.1</strain>
    </source>
</reference>
<evidence type="ECO:0000256" key="2">
    <source>
        <dbReference type="ARBA" id="ARBA00023125"/>
    </source>
</evidence>
<dbReference type="InterPro" id="IPR050679">
    <property type="entry name" value="Bact_HTH_transcr_reg"/>
</dbReference>
<dbReference type="EMBL" id="JAVRAF010000007">
    <property type="protein sequence ID" value="MDX8304479.1"/>
    <property type="molecule type" value="Genomic_DNA"/>
</dbReference>
<keyword evidence="3" id="KW-0804">Transcription</keyword>
<gene>
    <name evidence="5" type="ORF">RMR22_19660</name>
</gene>
<evidence type="ECO:0000256" key="1">
    <source>
        <dbReference type="ARBA" id="ARBA00023015"/>
    </source>
</evidence>
<dbReference type="SMART" id="SM00866">
    <property type="entry name" value="UTRA"/>
    <property type="match status" value="1"/>
</dbReference>
<dbReference type="PRINTS" id="PR00035">
    <property type="entry name" value="HTHGNTR"/>
</dbReference>
<dbReference type="Pfam" id="PF07702">
    <property type="entry name" value="UTRA"/>
    <property type="match status" value="1"/>
</dbReference>
<dbReference type="SUPFAM" id="SSF64288">
    <property type="entry name" value="Chorismate lyase-like"/>
    <property type="match status" value="1"/>
</dbReference>
<evidence type="ECO:0000313" key="5">
    <source>
        <dbReference type="EMBL" id="MDX8304479.1"/>
    </source>
</evidence>
<dbReference type="SUPFAM" id="SSF46785">
    <property type="entry name" value="Winged helix' DNA-binding domain"/>
    <property type="match status" value="1"/>
</dbReference>
<name>A0AAW9FPR3_9HYPH</name>
<proteinExistence type="predicted"/>
<evidence type="ECO:0000259" key="4">
    <source>
        <dbReference type="PROSITE" id="PS50949"/>
    </source>
</evidence>
<dbReference type="GO" id="GO:0045892">
    <property type="term" value="P:negative regulation of DNA-templated transcription"/>
    <property type="evidence" value="ECO:0007669"/>
    <property type="project" value="TreeGrafter"/>
</dbReference>
<evidence type="ECO:0000256" key="3">
    <source>
        <dbReference type="ARBA" id="ARBA00023163"/>
    </source>
</evidence>
<dbReference type="GO" id="GO:0003677">
    <property type="term" value="F:DNA binding"/>
    <property type="evidence" value="ECO:0007669"/>
    <property type="project" value="UniProtKB-KW"/>
</dbReference>
<dbReference type="PROSITE" id="PS50949">
    <property type="entry name" value="HTH_GNTR"/>
    <property type="match status" value="1"/>
</dbReference>
<dbReference type="InterPro" id="IPR028978">
    <property type="entry name" value="Chorismate_lyase_/UTRA_dom_sf"/>
</dbReference>
<dbReference type="InterPro" id="IPR000524">
    <property type="entry name" value="Tscrpt_reg_HTH_GntR"/>
</dbReference>
<protein>
    <submittedName>
        <fullName evidence="5">GntR family transcriptional regulator</fullName>
    </submittedName>
</protein>
<accession>A0AAW9FPR3</accession>
<dbReference type="SMART" id="SM00345">
    <property type="entry name" value="HTH_GNTR"/>
    <property type="match status" value="1"/>
</dbReference>
<dbReference type="InterPro" id="IPR011663">
    <property type="entry name" value="UTRA"/>
</dbReference>
<dbReference type="PANTHER" id="PTHR44846">
    <property type="entry name" value="MANNOSYL-D-GLYCERATE TRANSPORT/METABOLISM SYSTEM REPRESSOR MNGR-RELATED"/>
    <property type="match status" value="1"/>
</dbReference>
<organism evidence="5">
    <name type="scientific">Agrobacterium rosae</name>
    <dbReference type="NCBI Taxonomy" id="1972867"/>
    <lineage>
        <taxon>Bacteria</taxon>
        <taxon>Pseudomonadati</taxon>
        <taxon>Pseudomonadota</taxon>
        <taxon>Alphaproteobacteria</taxon>
        <taxon>Hyphomicrobiales</taxon>
        <taxon>Rhizobiaceae</taxon>
        <taxon>Rhizobium/Agrobacterium group</taxon>
        <taxon>Agrobacterium</taxon>
    </lineage>
</organism>
<dbReference type="Gene3D" id="1.10.10.10">
    <property type="entry name" value="Winged helix-like DNA-binding domain superfamily/Winged helix DNA-binding domain"/>
    <property type="match status" value="1"/>
</dbReference>
<dbReference type="InterPro" id="IPR036390">
    <property type="entry name" value="WH_DNA-bd_sf"/>
</dbReference>
<dbReference type="RefSeq" id="WP_320203213.1">
    <property type="nucleotide sequence ID" value="NZ_CP192782.1"/>
</dbReference>
<keyword evidence="2" id="KW-0238">DNA-binding</keyword>
<feature type="domain" description="HTH gntR-type" evidence="4">
    <location>
        <begin position="2"/>
        <end position="70"/>
    </location>
</feature>